<name>A0A2W7BWT9_9HYPH</name>
<keyword evidence="3" id="KW-1185">Reference proteome</keyword>
<organism evidence="2 3">
    <name type="scientific">Mesorhizobium kowhaii</name>
    <dbReference type="NCBI Taxonomy" id="1300272"/>
    <lineage>
        <taxon>Bacteria</taxon>
        <taxon>Pseudomonadati</taxon>
        <taxon>Pseudomonadota</taxon>
        <taxon>Alphaproteobacteria</taxon>
        <taxon>Hyphomicrobiales</taxon>
        <taxon>Phyllobacteriaceae</taxon>
        <taxon>Mesorhizobium</taxon>
    </lineage>
</organism>
<feature type="signal peptide" evidence="1">
    <location>
        <begin position="1"/>
        <end position="21"/>
    </location>
</feature>
<gene>
    <name evidence="2" type="ORF">B5V02_35075</name>
</gene>
<dbReference type="Proteomes" id="UP000248616">
    <property type="component" value="Unassembled WGS sequence"/>
</dbReference>
<dbReference type="EMBL" id="MZXV01000078">
    <property type="protein sequence ID" value="PZV33958.1"/>
    <property type="molecule type" value="Genomic_DNA"/>
</dbReference>
<keyword evidence="1" id="KW-0732">Signal</keyword>
<dbReference type="RefSeq" id="WP_111548612.1">
    <property type="nucleotide sequence ID" value="NZ_MZXV01000078.1"/>
</dbReference>
<comment type="caution">
    <text evidence="2">The sequence shown here is derived from an EMBL/GenBank/DDBJ whole genome shotgun (WGS) entry which is preliminary data.</text>
</comment>
<sequence>MFKRTLMSGLVATFVAAGALAGTVGTSSAHGMHHHYYHHHHHHFMKHWWWHHNHHHHNHGRVIIFL</sequence>
<feature type="chain" id="PRO_5016132796" evidence="1">
    <location>
        <begin position="22"/>
        <end position="66"/>
    </location>
</feature>
<proteinExistence type="predicted"/>
<accession>A0A2W7BWT9</accession>
<reference evidence="3" key="1">
    <citation type="submission" date="2017-03" db="EMBL/GenBank/DDBJ databases">
        <authorList>
            <person name="Safronova V.I."/>
            <person name="Sazanova A.L."/>
            <person name="Chirak E.R."/>
        </authorList>
    </citation>
    <scope>NUCLEOTIDE SEQUENCE [LARGE SCALE GENOMIC DNA]</scope>
    <source>
        <strain evidence="3">Ach-343</strain>
    </source>
</reference>
<dbReference type="AlphaFoldDB" id="A0A2W7BWT9"/>
<evidence type="ECO:0000313" key="2">
    <source>
        <dbReference type="EMBL" id="PZV33958.1"/>
    </source>
</evidence>
<evidence type="ECO:0000256" key="1">
    <source>
        <dbReference type="SAM" id="SignalP"/>
    </source>
</evidence>
<protein>
    <submittedName>
        <fullName evidence="2">Uncharacterized protein</fullName>
    </submittedName>
</protein>
<evidence type="ECO:0000313" key="3">
    <source>
        <dbReference type="Proteomes" id="UP000248616"/>
    </source>
</evidence>